<dbReference type="EMBL" id="JBBPFD010000006">
    <property type="protein sequence ID" value="KAK7922599.1"/>
    <property type="molecule type" value="Genomic_DNA"/>
</dbReference>
<sequence>MEAIHHVEVKDLCASVSPHLRPPMPLFMEEHVPARRRTEVNKWIYGCFYGSGQVHLFAHTIQCGYGGK</sequence>
<keyword evidence="2" id="KW-1185">Reference proteome</keyword>
<gene>
    <name evidence="1" type="ORF">WMY93_009501</name>
</gene>
<comment type="caution">
    <text evidence="1">The sequence shown here is derived from an EMBL/GenBank/DDBJ whole genome shotgun (WGS) entry which is preliminary data.</text>
</comment>
<organism evidence="1 2">
    <name type="scientific">Mugilogobius chulae</name>
    <name type="common">yellowstripe goby</name>
    <dbReference type="NCBI Taxonomy" id="88201"/>
    <lineage>
        <taxon>Eukaryota</taxon>
        <taxon>Metazoa</taxon>
        <taxon>Chordata</taxon>
        <taxon>Craniata</taxon>
        <taxon>Vertebrata</taxon>
        <taxon>Euteleostomi</taxon>
        <taxon>Actinopterygii</taxon>
        <taxon>Neopterygii</taxon>
        <taxon>Teleostei</taxon>
        <taxon>Neoteleostei</taxon>
        <taxon>Acanthomorphata</taxon>
        <taxon>Gobiaria</taxon>
        <taxon>Gobiiformes</taxon>
        <taxon>Gobioidei</taxon>
        <taxon>Gobiidae</taxon>
        <taxon>Gobionellinae</taxon>
        <taxon>Mugilogobius</taxon>
    </lineage>
</organism>
<dbReference type="Proteomes" id="UP001460270">
    <property type="component" value="Unassembled WGS sequence"/>
</dbReference>
<accession>A0AAW0PI56</accession>
<protein>
    <submittedName>
        <fullName evidence="1">Uncharacterized protein</fullName>
    </submittedName>
</protein>
<name>A0AAW0PI56_9GOBI</name>
<reference evidence="2" key="1">
    <citation type="submission" date="2024-04" db="EMBL/GenBank/DDBJ databases">
        <title>Salinicola lusitanus LLJ914,a marine bacterium isolated from the Okinawa Trough.</title>
        <authorList>
            <person name="Li J."/>
        </authorList>
    </citation>
    <scope>NUCLEOTIDE SEQUENCE [LARGE SCALE GENOMIC DNA]</scope>
</reference>
<dbReference type="AlphaFoldDB" id="A0AAW0PI56"/>
<evidence type="ECO:0000313" key="2">
    <source>
        <dbReference type="Proteomes" id="UP001460270"/>
    </source>
</evidence>
<proteinExistence type="predicted"/>
<evidence type="ECO:0000313" key="1">
    <source>
        <dbReference type="EMBL" id="KAK7922599.1"/>
    </source>
</evidence>